<organism evidence="2 3">
    <name type="scientific">Chlamydomonas reinhardtii</name>
    <name type="common">Chlamydomonas smithii</name>
    <dbReference type="NCBI Taxonomy" id="3055"/>
    <lineage>
        <taxon>Eukaryota</taxon>
        <taxon>Viridiplantae</taxon>
        <taxon>Chlorophyta</taxon>
        <taxon>core chlorophytes</taxon>
        <taxon>Chlorophyceae</taxon>
        <taxon>CS clade</taxon>
        <taxon>Chlamydomonadales</taxon>
        <taxon>Chlamydomonadaceae</taxon>
        <taxon>Chlamydomonas</taxon>
    </lineage>
</organism>
<dbReference type="Proteomes" id="UP000006906">
    <property type="component" value="Chromosome 6"/>
</dbReference>
<gene>
    <name evidence="2" type="ORF">CHLRE_06g276150v5</name>
</gene>
<dbReference type="GO" id="GO:0016020">
    <property type="term" value="C:membrane"/>
    <property type="evidence" value="ECO:0000318"/>
    <property type="project" value="GO_Central"/>
</dbReference>
<dbReference type="PANTHER" id="PTHR12393:SF6">
    <property type="entry name" value="SPHINGOMYELIN PHOSPHODIESTERASE 2"/>
    <property type="match status" value="1"/>
</dbReference>
<dbReference type="GO" id="GO:0030149">
    <property type="term" value="P:sphingolipid catabolic process"/>
    <property type="evidence" value="ECO:0000318"/>
    <property type="project" value="GO_Central"/>
</dbReference>
<dbReference type="GO" id="GO:0071944">
    <property type="term" value="C:cell periphery"/>
    <property type="evidence" value="ECO:0000318"/>
    <property type="project" value="GO_Central"/>
</dbReference>
<dbReference type="GO" id="GO:0005783">
    <property type="term" value="C:endoplasmic reticulum"/>
    <property type="evidence" value="ECO:0000318"/>
    <property type="project" value="GO_Central"/>
</dbReference>
<feature type="compositionally biased region" description="Pro residues" evidence="1">
    <location>
        <begin position="209"/>
        <end position="238"/>
    </location>
</feature>
<name>A0A2K3DNP6_CHLRE</name>
<dbReference type="RefSeq" id="XP_042923719.1">
    <property type="nucleotide sequence ID" value="XM_043063012.1"/>
</dbReference>
<proteinExistence type="predicted"/>
<feature type="region of interest" description="Disordered" evidence="1">
    <location>
        <begin position="680"/>
        <end position="703"/>
    </location>
</feature>
<dbReference type="ExpressionAtlas" id="A0A2K3DNP6">
    <property type="expression patterns" value="baseline"/>
</dbReference>
<dbReference type="OrthoDB" id="548860at2759"/>
<feature type="region of interest" description="Disordered" evidence="1">
    <location>
        <begin position="475"/>
        <end position="498"/>
    </location>
</feature>
<keyword evidence="3" id="KW-1185">Reference proteome</keyword>
<feature type="region of interest" description="Disordered" evidence="1">
    <location>
        <begin position="209"/>
        <end position="281"/>
    </location>
</feature>
<dbReference type="SUPFAM" id="SSF48403">
    <property type="entry name" value="Ankyrin repeat"/>
    <property type="match status" value="1"/>
</dbReference>
<evidence type="ECO:0000313" key="3">
    <source>
        <dbReference type="Proteomes" id="UP000006906"/>
    </source>
</evidence>
<protein>
    <submittedName>
        <fullName evidence="2">Uncharacterized protein</fullName>
    </submittedName>
</protein>
<dbReference type="GeneID" id="5721738"/>
<dbReference type="GO" id="GO:0004620">
    <property type="term" value="F:phospholipase activity"/>
    <property type="evidence" value="ECO:0000318"/>
    <property type="project" value="GO_Central"/>
</dbReference>
<dbReference type="PaxDb" id="3055-EDP08145"/>
<dbReference type="InParanoid" id="A0A2K3DNP6"/>
<evidence type="ECO:0000313" key="2">
    <source>
        <dbReference type="EMBL" id="PNW82149.1"/>
    </source>
</evidence>
<feature type="region of interest" description="Disordered" evidence="1">
    <location>
        <begin position="851"/>
        <end position="881"/>
    </location>
</feature>
<dbReference type="EMBL" id="CM008967">
    <property type="protein sequence ID" value="PNW82149.1"/>
    <property type="molecule type" value="Genomic_DNA"/>
</dbReference>
<sequence>MRASTWRDLTPDLIARIASYSHPNDVAGCIKLLDRETAICLRENRRLVLAAPPKAWPLHNLPQLAAQPWPGDAFVRHWGRPEPWRVLSLRERRRLLCLAASSGHAASLASAVAYCDCGLHVHALESAAAVGDIAACATLLDAGCQWAHSVFAAAAGAGHLPVCRAFWAAGLRPPPPRHTRSAAVEAACRGGHAHVLHWLEEVGYVRVLPPPPPPTTQPGPSTTPLPSPPPPEAPPAAAPPALSQPAVKQQRVNTGNGTEAKGQADSSSINGSGAAHPSSATVAAAGPPAAAAAAPDAPFFMHGFAALSAAHGGHTELVRRLLDFGRCRYQTIAAGRRSGTAADDGNGARGGGGCDGGRLLDGVTRPHRQGLMTTHAFGCTMEEFVEVYHAYLEHEWPAIAAAAAGAPGGAGGGGSGGFSLRELHSVLLQRAISSPRPDGSWADKFDFILARQRELEQELAGAMAGAVADTGPRTGVAAAASGPGAADGGLSAAERANQQAPAAGPLLWPGLDDPWSVWEGAARHPDAHEVERRMRFLVSRGLVPGPGALKAAAAAGSAGALCFLLDECGLQPTPAFSEWAARSARLESVRLLHARYGLRLDERLLAAALAGLRGPGGGGGVHVAACGCDHGYGDTYSGGGFNRCAAEAVALVRWLLEQLAAERAEEAEAEAEEGVGCTVTGSGGGAPSQVQNTADGPPWTRGRSRTHVRRLGEAFWLAVLEEACVTGVSDLRLLQSLAARADAEREEEGRQQEEQEAGEEGKRLREAVAARVVQKLLMGGSPAAMEWAAHRLRAQCSGLPPEPQLLTPAQLWVAACGGNFAAVRAACAAGLARIPDWLPDCAYDATLRTPGGGCSSRPRRKSGCGGGRSGRKRGSAGWDEGGCVEC</sequence>
<dbReference type="InterPro" id="IPR036770">
    <property type="entry name" value="Ankyrin_rpt-contain_sf"/>
</dbReference>
<feature type="region of interest" description="Disordered" evidence="1">
    <location>
        <begin position="744"/>
        <end position="763"/>
    </location>
</feature>
<reference evidence="2 3" key="1">
    <citation type="journal article" date="2007" name="Science">
        <title>The Chlamydomonas genome reveals the evolution of key animal and plant functions.</title>
        <authorList>
            <person name="Merchant S.S."/>
            <person name="Prochnik S.E."/>
            <person name="Vallon O."/>
            <person name="Harris E.H."/>
            <person name="Karpowicz S.J."/>
            <person name="Witman G.B."/>
            <person name="Terry A."/>
            <person name="Salamov A."/>
            <person name="Fritz-Laylin L.K."/>
            <person name="Marechal-Drouard L."/>
            <person name="Marshall W.F."/>
            <person name="Qu L.H."/>
            <person name="Nelson D.R."/>
            <person name="Sanderfoot A.A."/>
            <person name="Spalding M.H."/>
            <person name="Kapitonov V.V."/>
            <person name="Ren Q."/>
            <person name="Ferris P."/>
            <person name="Lindquist E."/>
            <person name="Shapiro H."/>
            <person name="Lucas S.M."/>
            <person name="Grimwood J."/>
            <person name="Schmutz J."/>
            <person name="Cardol P."/>
            <person name="Cerutti H."/>
            <person name="Chanfreau G."/>
            <person name="Chen C.L."/>
            <person name="Cognat V."/>
            <person name="Croft M.T."/>
            <person name="Dent R."/>
            <person name="Dutcher S."/>
            <person name="Fernandez E."/>
            <person name="Fukuzawa H."/>
            <person name="Gonzalez-Ballester D."/>
            <person name="Gonzalez-Halphen D."/>
            <person name="Hallmann A."/>
            <person name="Hanikenne M."/>
            <person name="Hippler M."/>
            <person name="Inwood W."/>
            <person name="Jabbari K."/>
            <person name="Kalanon M."/>
            <person name="Kuras R."/>
            <person name="Lefebvre P.A."/>
            <person name="Lemaire S.D."/>
            <person name="Lobanov A.V."/>
            <person name="Lohr M."/>
            <person name="Manuell A."/>
            <person name="Meier I."/>
            <person name="Mets L."/>
            <person name="Mittag M."/>
            <person name="Mittelmeier T."/>
            <person name="Moroney J.V."/>
            <person name="Moseley J."/>
            <person name="Napoli C."/>
            <person name="Nedelcu A.M."/>
            <person name="Niyogi K."/>
            <person name="Novoselov S.V."/>
            <person name="Paulsen I.T."/>
            <person name="Pazour G."/>
            <person name="Purton S."/>
            <person name="Ral J.P."/>
            <person name="Riano-Pachon D.M."/>
            <person name="Riekhof W."/>
            <person name="Rymarquis L."/>
            <person name="Schroda M."/>
            <person name="Stern D."/>
            <person name="Umen J."/>
            <person name="Willows R."/>
            <person name="Wilson N."/>
            <person name="Zimmer S.L."/>
            <person name="Allmer J."/>
            <person name="Balk J."/>
            <person name="Bisova K."/>
            <person name="Chen C.J."/>
            <person name="Elias M."/>
            <person name="Gendler K."/>
            <person name="Hauser C."/>
            <person name="Lamb M.R."/>
            <person name="Ledford H."/>
            <person name="Long J.C."/>
            <person name="Minagawa J."/>
            <person name="Page M.D."/>
            <person name="Pan J."/>
            <person name="Pootakham W."/>
            <person name="Roje S."/>
            <person name="Rose A."/>
            <person name="Stahlberg E."/>
            <person name="Terauchi A.M."/>
            <person name="Yang P."/>
            <person name="Ball S."/>
            <person name="Bowler C."/>
            <person name="Dieckmann C.L."/>
            <person name="Gladyshev V.N."/>
            <person name="Green P."/>
            <person name="Jorgensen R."/>
            <person name="Mayfield S."/>
            <person name="Mueller-Roeber B."/>
            <person name="Rajamani S."/>
            <person name="Sayre R.T."/>
            <person name="Brokstein P."/>
            <person name="Dubchak I."/>
            <person name="Goodstein D."/>
            <person name="Hornick L."/>
            <person name="Huang Y.W."/>
            <person name="Jhaveri J."/>
            <person name="Luo Y."/>
            <person name="Martinez D."/>
            <person name="Ngau W.C."/>
            <person name="Otillar B."/>
            <person name="Poliakov A."/>
            <person name="Porter A."/>
            <person name="Szajkowski L."/>
            <person name="Werner G."/>
            <person name="Zhou K."/>
            <person name="Grigoriev I.V."/>
            <person name="Rokhsar D.S."/>
            <person name="Grossman A.R."/>
        </authorList>
    </citation>
    <scope>NUCLEOTIDE SEQUENCE [LARGE SCALE GENOMIC DNA]</scope>
    <source>
        <strain evidence="3">CC-503</strain>
    </source>
</reference>
<dbReference type="AlphaFoldDB" id="A0A2K3DNP6"/>
<dbReference type="PANTHER" id="PTHR12393">
    <property type="entry name" value="SPHINGOMYELIN PHOSPHODIESTERASE RELATED"/>
    <property type="match status" value="1"/>
</dbReference>
<dbReference type="GO" id="GO:0046513">
    <property type="term" value="P:ceramide biosynthetic process"/>
    <property type="evidence" value="ECO:0000318"/>
    <property type="project" value="GO_Central"/>
</dbReference>
<dbReference type="KEGG" id="cre:CHLRE_06g276150v5"/>
<accession>A0A2K3DNP6</accession>
<dbReference type="Gramene" id="PNW82149">
    <property type="protein sequence ID" value="PNW82149"/>
    <property type="gene ID" value="CHLRE_06g276150v5"/>
</dbReference>
<evidence type="ECO:0000256" key="1">
    <source>
        <dbReference type="SAM" id="MobiDB-lite"/>
    </source>
</evidence>